<protein>
    <submittedName>
        <fullName evidence="2">Secreted protein</fullName>
    </submittedName>
</protein>
<dbReference type="AlphaFoldDB" id="A0A7E4VSP7"/>
<keyword evidence="1" id="KW-1185">Reference proteome</keyword>
<evidence type="ECO:0000313" key="2">
    <source>
        <dbReference type="WBParaSite" id="Pan_g2591.t1"/>
    </source>
</evidence>
<reference evidence="2" key="2">
    <citation type="submission" date="2020-10" db="UniProtKB">
        <authorList>
            <consortium name="WormBaseParasite"/>
        </authorList>
    </citation>
    <scope>IDENTIFICATION</scope>
</reference>
<organism evidence="1 2">
    <name type="scientific">Panagrellus redivivus</name>
    <name type="common">Microworm</name>
    <dbReference type="NCBI Taxonomy" id="6233"/>
    <lineage>
        <taxon>Eukaryota</taxon>
        <taxon>Metazoa</taxon>
        <taxon>Ecdysozoa</taxon>
        <taxon>Nematoda</taxon>
        <taxon>Chromadorea</taxon>
        <taxon>Rhabditida</taxon>
        <taxon>Tylenchina</taxon>
        <taxon>Panagrolaimomorpha</taxon>
        <taxon>Panagrolaimoidea</taxon>
        <taxon>Panagrolaimidae</taxon>
        <taxon>Panagrellus</taxon>
    </lineage>
</organism>
<accession>A0A7E4VSP7</accession>
<dbReference type="Proteomes" id="UP000492821">
    <property type="component" value="Unassembled WGS sequence"/>
</dbReference>
<reference evidence="1" key="1">
    <citation type="journal article" date="2013" name="Genetics">
        <title>The draft genome and transcriptome of Panagrellus redivivus are shaped by the harsh demands of a free-living lifestyle.</title>
        <authorList>
            <person name="Srinivasan J."/>
            <person name="Dillman A.R."/>
            <person name="Macchietto M.G."/>
            <person name="Heikkinen L."/>
            <person name="Lakso M."/>
            <person name="Fracchia K.M."/>
            <person name="Antoshechkin I."/>
            <person name="Mortazavi A."/>
            <person name="Wong G."/>
            <person name="Sternberg P.W."/>
        </authorList>
    </citation>
    <scope>NUCLEOTIDE SEQUENCE [LARGE SCALE GENOMIC DNA]</scope>
    <source>
        <strain evidence="1">MT8872</strain>
    </source>
</reference>
<evidence type="ECO:0000313" key="1">
    <source>
        <dbReference type="Proteomes" id="UP000492821"/>
    </source>
</evidence>
<sequence>MKLYMTALHNLSHLGPLLAFAQQESFGGGQAQSRSRGRDRRCTAWPRCDLSGCLHSTHALSSDTAAGGWVHLLSLCLHT</sequence>
<name>A0A7E4VSP7_PANRE</name>
<proteinExistence type="predicted"/>
<dbReference type="WBParaSite" id="Pan_g2591.t1">
    <property type="protein sequence ID" value="Pan_g2591.t1"/>
    <property type="gene ID" value="Pan_g2591"/>
</dbReference>